<dbReference type="InterPro" id="IPR013320">
    <property type="entry name" value="ConA-like_dom_sf"/>
</dbReference>
<reference evidence="9" key="1">
    <citation type="journal article" date="2013" name="Stand. Genomic Sci.">
        <title>Genome sequence of the thermophilic fresh-water bacterium Spirochaeta caldaria type strain (H1(T)), reclassification of Spirochaeta caldaria, Spirochaeta stenostrepta, and Spirochaeta zuelzerae in the genus Treponema as Treponema caldaria comb. nov., Treponema stenostrepta comb. nov., and Treponema zuelzerae comb. nov., and emendation of the genus Treponema.</title>
        <authorList>
            <person name="Abt B."/>
            <person name="Goker M."/>
            <person name="Scheuner C."/>
            <person name="Han C."/>
            <person name="Lu M."/>
            <person name="Misra M."/>
            <person name="Lapidus A."/>
            <person name="Nolan M."/>
            <person name="Lucas S."/>
            <person name="Hammon N."/>
            <person name="Deshpande S."/>
            <person name="Cheng J.F."/>
            <person name="Tapia R."/>
            <person name="Goodwin L.A."/>
            <person name="Pitluck S."/>
            <person name="Liolios K."/>
            <person name="Pagani I."/>
            <person name="Ivanova N."/>
            <person name="Mavromatis K."/>
            <person name="Mikhailova N."/>
            <person name="Huntemann M."/>
            <person name="Pati A."/>
            <person name="Chen A."/>
            <person name="Palaniappan K."/>
            <person name="Land M."/>
            <person name="Hauser L."/>
            <person name="Jeffries C.D."/>
            <person name="Rohde M."/>
            <person name="Spring S."/>
            <person name="Gronow S."/>
            <person name="Detter J.C."/>
            <person name="Bristow J."/>
            <person name="Eisen J.A."/>
            <person name="Markowitz V."/>
            <person name="Hugenholtz P."/>
            <person name="Kyrpides N.C."/>
            <person name="Woyke T."/>
            <person name="Klenk H.P."/>
        </authorList>
    </citation>
    <scope>NUCLEOTIDE SEQUENCE</scope>
    <source>
        <strain evidence="9">ATCC 51460 / DSM 7334 / H1</strain>
    </source>
</reference>
<dbReference type="PANTHER" id="PTHR42812">
    <property type="entry name" value="BETA-XYLOSIDASE"/>
    <property type="match status" value="1"/>
</dbReference>
<feature type="domain" description="Beta-xylosidase C-terminal Concanavalin A-like" evidence="7">
    <location>
        <begin position="323"/>
        <end position="514"/>
    </location>
</feature>
<evidence type="ECO:0000259" key="7">
    <source>
        <dbReference type="Pfam" id="PF17851"/>
    </source>
</evidence>
<feature type="active site" description="Proton donor" evidence="4">
    <location>
        <position position="195"/>
    </location>
</feature>
<gene>
    <name evidence="8" type="ordered locus">Spica_2455</name>
</gene>
<dbReference type="AlphaFoldDB" id="F8F4B6"/>
<keyword evidence="9" id="KW-1185">Reference proteome</keyword>
<dbReference type="GO" id="GO:0005975">
    <property type="term" value="P:carbohydrate metabolic process"/>
    <property type="evidence" value="ECO:0007669"/>
    <property type="project" value="InterPro"/>
</dbReference>
<evidence type="ECO:0000256" key="4">
    <source>
        <dbReference type="PIRSR" id="PIRSR606710-1"/>
    </source>
</evidence>
<feature type="active site" description="Proton acceptor" evidence="4">
    <location>
        <position position="30"/>
    </location>
</feature>
<feature type="site" description="Important for catalytic activity, responsible for pKa modulation of the active site Glu and correct orientation of both the proton donor and substrate" evidence="5">
    <location>
        <position position="137"/>
    </location>
</feature>
<evidence type="ECO:0000313" key="8">
    <source>
        <dbReference type="EMBL" id="AEJ20563.1"/>
    </source>
</evidence>
<keyword evidence="3 6" id="KW-0326">Glycosidase</keyword>
<dbReference type="eggNOG" id="COG3507">
    <property type="taxonomic scope" value="Bacteria"/>
</dbReference>
<evidence type="ECO:0000256" key="2">
    <source>
        <dbReference type="ARBA" id="ARBA00022801"/>
    </source>
</evidence>
<dbReference type="InterPro" id="IPR041542">
    <property type="entry name" value="GH43_C2"/>
</dbReference>
<dbReference type="OrthoDB" id="9801455at2"/>
<organism evidence="8 9">
    <name type="scientific">Gracilinema caldarium (strain ATCC 51460 / DSM 7334 / H1)</name>
    <name type="common">Treponema caldarium</name>
    <dbReference type="NCBI Taxonomy" id="744872"/>
    <lineage>
        <taxon>Bacteria</taxon>
        <taxon>Pseudomonadati</taxon>
        <taxon>Spirochaetota</taxon>
        <taxon>Spirochaetia</taxon>
        <taxon>Spirochaetales</taxon>
        <taxon>Breznakiellaceae</taxon>
        <taxon>Gracilinema</taxon>
    </lineage>
</organism>
<dbReference type="Proteomes" id="UP000000503">
    <property type="component" value="Chromosome"/>
</dbReference>
<name>F8F4B6_GRAC1</name>
<protein>
    <submittedName>
        <fullName evidence="8">Glycoside hydrolase family 43</fullName>
    </submittedName>
</protein>
<evidence type="ECO:0000256" key="6">
    <source>
        <dbReference type="RuleBase" id="RU361187"/>
    </source>
</evidence>
<dbReference type="InterPro" id="IPR023296">
    <property type="entry name" value="Glyco_hydro_beta-prop_sf"/>
</dbReference>
<dbReference type="CDD" id="cd09001">
    <property type="entry name" value="GH43_FsAxh1-like"/>
    <property type="match status" value="1"/>
</dbReference>
<dbReference type="Pfam" id="PF17851">
    <property type="entry name" value="GH43_C2"/>
    <property type="match status" value="1"/>
</dbReference>
<dbReference type="STRING" id="744872.Spica_2455"/>
<dbReference type="PANTHER" id="PTHR42812:SF12">
    <property type="entry name" value="BETA-XYLOSIDASE-RELATED"/>
    <property type="match status" value="1"/>
</dbReference>
<dbReference type="GO" id="GO:0004553">
    <property type="term" value="F:hydrolase activity, hydrolyzing O-glycosyl compounds"/>
    <property type="evidence" value="ECO:0007669"/>
    <property type="project" value="InterPro"/>
</dbReference>
<keyword evidence="2 6" id="KW-0378">Hydrolase</keyword>
<evidence type="ECO:0000256" key="1">
    <source>
        <dbReference type="ARBA" id="ARBA00009865"/>
    </source>
</evidence>
<dbReference type="SUPFAM" id="SSF75005">
    <property type="entry name" value="Arabinanase/levansucrase/invertase"/>
    <property type="match status" value="1"/>
</dbReference>
<evidence type="ECO:0000256" key="5">
    <source>
        <dbReference type="PIRSR" id="PIRSR606710-2"/>
    </source>
</evidence>
<dbReference type="InterPro" id="IPR006710">
    <property type="entry name" value="Glyco_hydro_43"/>
</dbReference>
<dbReference type="Gene3D" id="2.115.10.20">
    <property type="entry name" value="Glycosyl hydrolase domain, family 43"/>
    <property type="match status" value="1"/>
</dbReference>
<dbReference type="HOGENOM" id="CLU_016508_1_0_12"/>
<evidence type="ECO:0000313" key="9">
    <source>
        <dbReference type="Proteomes" id="UP000000503"/>
    </source>
</evidence>
<comment type="similarity">
    <text evidence="1 6">Belongs to the glycosyl hydrolase 43 family.</text>
</comment>
<dbReference type="RefSeq" id="WP_013969842.1">
    <property type="nucleotide sequence ID" value="NC_015732.1"/>
</dbReference>
<dbReference type="Pfam" id="PF04616">
    <property type="entry name" value="Glyco_hydro_43"/>
    <property type="match status" value="1"/>
</dbReference>
<proteinExistence type="inferred from homology"/>
<dbReference type="EMBL" id="CP002868">
    <property type="protein sequence ID" value="AEJ20563.1"/>
    <property type="molecule type" value="Genomic_DNA"/>
</dbReference>
<accession>F8F4B6</accession>
<dbReference type="SUPFAM" id="SSF49899">
    <property type="entry name" value="Concanavalin A-like lectins/glucanases"/>
    <property type="match status" value="1"/>
</dbReference>
<sequence>MGSVDIQELWSPMYSSTEYRNPILFADYSDPDVIRVGDRFFGTASSFVHTPGLPVLESDDLVHWHLVSYAIPRLPLYYDGPVRHGDGVWAPSLRYHDGWFWIFFSMPDEGIFMTRAKHPHGPWSPIHCIHTVQGWIDPCPFWDDDGTAYLVHAFAKSRCGIKSKLQLFQMKEDASALLGDGVVIFDGTQTQPTIEGPKLYKRNGYYYIFAPAGGVKPGWQTVLRAKSIWGPYEERIVLHQGDTEINGPHQGAYVALEDGTGWFIHFQDRDAYGRIWHLQPVQWINDWPLIGVDQNHDGIGEPVTYYHVPIYTDNNPSYHTGLSDDFDNSELSLQWQWEGNPLVPAYSLIAKNSCLRLFAKPCPGDTFWLYTYPNIITQKFPAPSFIVDVVFLDSYGDDVLSGLIVCGDTYYYIGVLKENSQYKVVCGQGSKESKDSFNICKVYDSSPFPITLRVTVDTLAHGRWYFTRNSNPFEPIGEPFSVEPGRWVGGRFGLFSISMNRDSVEGWSDIERVEVKI</sequence>
<evidence type="ECO:0000256" key="3">
    <source>
        <dbReference type="ARBA" id="ARBA00023295"/>
    </source>
</evidence>
<dbReference type="InterPro" id="IPR051795">
    <property type="entry name" value="Glycosyl_Hydrlase_43"/>
</dbReference>
<dbReference type="KEGG" id="scd:Spica_2455"/>
<dbReference type="Gene3D" id="2.60.120.200">
    <property type="match status" value="1"/>
</dbReference>